<feature type="compositionally biased region" description="Basic and acidic residues" evidence="1">
    <location>
        <begin position="109"/>
        <end position="125"/>
    </location>
</feature>
<feature type="chain" id="PRO_5008133625" evidence="2">
    <location>
        <begin position="27"/>
        <end position="125"/>
    </location>
</feature>
<dbReference type="VEuPathDB" id="VectorBase:AFAF019995"/>
<dbReference type="AlphaFoldDB" id="A0A182QZJ0"/>
<feature type="compositionally biased region" description="Polar residues" evidence="1">
    <location>
        <begin position="56"/>
        <end position="69"/>
    </location>
</feature>
<accession>A0A182QZJ0</accession>
<organism evidence="3 4">
    <name type="scientific">Anopheles farauti</name>
    <dbReference type="NCBI Taxonomy" id="69004"/>
    <lineage>
        <taxon>Eukaryota</taxon>
        <taxon>Metazoa</taxon>
        <taxon>Ecdysozoa</taxon>
        <taxon>Arthropoda</taxon>
        <taxon>Hexapoda</taxon>
        <taxon>Insecta</taxon>
        <taxon>Pterygota</taxon>
        <taxon>Neoptera</taxon>
        <taxon>Endopterygota</taxon>
        <taxon>Diptera</taxon>
        <taxon>Nematocera</taxon>
        <taxon>Culicoidea</taxon>
        <taxon>Culicidae</taxon>
        <taxon>Anophelinae</taxon>
        <taxon>Anopheles</taxon>
    </lineage>
</organism>
<evidence type="ECO:0000313" key="3">
    <source>
        <dbReference type="EnsemblMetazoa" id="AFAF019995-PA"/>
    </source>
</evidence>
<evidence type="ECO:0000256" key="1">
    <source>
        <dbReference type="SAM" id="MobiDB-lite"/>
    </source>
</evidence>
<reference evidence="3" key="2">
    <citation type="submission" date="2020-05" db="UniProtKB">
        <authorList>
            <consortium name="EnsemblMetazoa"/>
        </authorList>
    </citation>
    <scope>IDENTIFICATION</scope>
    <source>
        <strain evidence="3">FAR1</strain>
    </source>
</reference>
<name>A0A182QZJ0_9DIPT</name>
<reference evidence="4" key="1">
    <citation type="submission" date="2014-01" db="EMBL/GenBank/DDBJ databases">
        <title>The Genome Sequence of Anopheles farauti FAR1 (V2).</title>
        <authorList>
            <consortium name="The Broad Institute Genomics Platform"/>
            <person name="Neafsey D.E."/>
            <person name="Besansky N."/>
            <person name="Howell P."/>
            <person name="Walton C."/>
            <person name="Young S.K."/>
            <person name="Zeng Q."/>
            <person name="Gargeya S."/>
            <person name="Fitzgerald M."/>
            <person name="Haas B."/>
            <person name="Abouelleil A."/>
            <person name="Allen A.W."/>
            <person name="Alvarado L."/>
            <person name="Arachchi H.M."/>
            <person name="Berlin A.M."/>
            <person name="Chapman S.B."/>
            <person name="Gainer-Dewar J."/>
            <person name="Goldberg J."/>
            <person name="Griggs A."/>
            <person name="Gujja S."/>
            <person name="Hansen M."/>
            <person name="Howarth C."/>
            <person name="Imamovic A."/>
            <person name="Ireland A."/>
            <person name="Larimer J."/>
            <person name="McCowan C."/>
            <person name="Murphy C."/>
            <person name="Pearson M."/>
            <person name="Poon T.W."/>
            <person name="Priest M."/>
            <person name="Roberts A."/>
            <person name="Saif S."/>
            <person name="Shea T."/>
            <person name="Sisk P."/>
            <person name="Sykes S."/>
            <person name="Wortman J."/>
            <person name="Nusbaum C."/>
            <person name="Birren B."/>
        </authorList>
    </citation>
    <scope>NUCLEOTIDE SEQUENCE [LARGE SCALE GENOMIC DNA]</scope>
    <source>
        <strain evidence="4">FAR1</strain>
    </source>
</reference>
<dbReference type="Proteomes" id="UP000075886">
    <property type="component" value="Unassembled WGS sequence"/>
</dbReference>
<keyword evidence="2" id="KW-0732">Signal</keyword>
<dbReference type="EMBL" id="AXCN02000923">
    <property type="status" value="NOT_ANNOTATED_CDS"/>
    <property type="molecule type" value="Genomic_DNA"/>
</dbReference>
<feature type="signal peptide" evidence="2">
    <location>
        <begin position="1"/>
        <end position="26"/>
    </location>
</feature>
<feature type="region of interest" description="Disordered" evidence="1">
    <location>
        <begin position="28"/>
        <end position="125"/>
    </location>
</feature>
<keyword evidence="4" id="KW-1185">Reference proteome</keyword>
<sequence>MSTPTNPNSNQILLFCAASIVAFSAAYRGQRHHGGSHDTQHLPAPVKHLHPPSIVWPSTKQPSKSSNEIKSAYSKHHFLASEPPKELPTKPVHPISYSTAKSEAQYLPKSDHGQDKVPKGEHKHH</sequence>
<proteinExistence type="predicted"/>
<evidence type="ECO:0000256" key="2">
    <source>
        <dbReference type="SAM" id="SignalP"/>
    </source>
</evidence>
<dbReference type="EnsemblMetazoa" id="AFAF019995-RA">
    <property type="protein sequence ID" value="AFAF019995-PA"/>
    <property type="gene ID" value="AFAF019995"/>
</dbReference>
<evidence type="ECO:0000313" key="4">
    <source>
        <dbReference type="Proteomes" id="UP000075886"/>
    </source>
</evidence>
<protein>
    <submittedName>
        <fullName evidence="3">Uncharacterized protein</fullName>
    </submittedName>
</protein>